<feature type="region of interest" description="Disordered" evidence="1">
    <location>
        <begin position="199"/>
        <end position="220"/>
    </location>
</feature>
<dbReference type="EMBL" id="BGZK01000493">
    <property type="protein sequence ID" value="GBP46974.1"/>
    <property type="molecule type" value="Genomic_DNA"/>
</dbReference>
<comment type="caution">
    <text evidence="2">The sequence shown here is derived from an EMBL/GenBank/DDBJ whole genome shotgun (WGS) entry which is preliminary data.</text>
</comment>
<evidence type="ECO:0000313" key="3">
    <source>
        <dbReference type="Proteomes" id="UP000299102"/>
    </source>
</evidence>
<dbReference type="OrthoDB" id="10056939at2759"/>
<organism evidence="2 3">
    <name type="scientific">Eumeta variegata</name>
    <name type="common">Bagworm moth</name>
    <name type="synonym">Eumeta japonica</name>
    <dbReference type="NCBI Taxonomy" id="151549"/>
    <lineage>
        <taxon>Eukaryota</taxon>
        <taxon>Metazoa</taxon>
        <taxon>Ecdysozoa</taxon>
        <taxon>Arthropoda</taxon>
        <taxon>Hexapoda</taxon>
        <taxon>Insecta</taxon>
        <taxon>Pterygota</taxon>
        <taxon>Neoptera</taxon>
        <taxon>Endopterygota</taxon>
        <taxon>Lepidoptera</taxon>
        <taxon>Glossata</taxon>
        <taxon>Ditrysia</taxon>
        <taxon>Tineoidea</taxon>
        <taxon>Psychidae</taxon>
        <taxon>Oiketicinae</taxon>
        <taxon>Eumeta</taxon>
    </lineage>
</organism>
<gene>
    <name evidence="2" type="ORF">EVAR_32493_1</name>
</gene>
<reference evidence="2 3" key="1">
    <citation type="journal article" date="2019" name="Commun. Biol.">
        <title>The bagworm genome reveals a unique fibroin gene that provides high tensile strength.</title>
        <authorList>
            <person name="Kono N."/>
            <person name="Nakamura H."/>
            <person name="Ohtoshi R."/>
            <person name="Tomita M."/>
            <person name="Numata K."/>
            <person name="Arakawa K."/>
        </authorList>
    </citation>
    <scope>NUCLEOTIDE SEQUENCE [LARGE SCALE GENOMIC DNA]</scope>
</reference>
<evidence type="ECO:0000256" key="1">
    <source>
        <dbReference type="SAM" id="MobiDB-lite"/>
    </source>
</evidence>
<keyword evidence="3" id="KW-1185">Reference proteome</keyword>
<sequence>MQSPRRYRFRATRAGARAALLLLDLHHDKGAIKSKIAPGTVLRTTLGARRLDAARCFARRPDDRCSAVVAGDQRFRDARTYVPFGECTRGMMIAAVFLISSRPLRFGYVGVKLPASVLQYDESLHGGGYMEGPMYHEHRLTHPHLPPVHYPPPAAPAHALPGEPLVHKRDKDAIYGSVHDRQREGRDVKWKGKWVTGTFRKEQDNDGGGNRAPESSLTGRNVKAEAATSLPYSNTETNQFPKDVAYRFAQPEPVAILIDYYQRIASVYLCGEKFEHGLIHPSRRDSDDGASGGRAGCLSTGNYLIAAPPW</sequence>
<name>A0A4C1WA20_EUMVA</name>
<evidence type="ECO:0000313" key="2">
    <source>
        <dbReference type="EMBL" id="GBP46974.1"/>
    </source>
</evidence>
<dbReference type="Proteomes" id="UP000299102">
    <property type="component" value="Unassembled WGS sequence"/>
</dbReference>
<proteinExistence type="predicted"/>
<dbReference type="AlphaFoldDB" id="A0A4C1WA20"/>
<protein>
    <submittedName>
        <fullName evidence="2">Uncharacterized protein</fullName>
    </submittedName>
</protein>
<accession>A0A4C1WA20</accession>